<dbReference type="HOGENOM" id="CLU_2945647_0_0_1"/>
<dbReference type="EnsemblPlants" id="OMERI03G20930.1">
    <property type="protein sequence ID" value="OMERI03G20930.1"/>
    <property type="gene ID" value="OMERI03G20930"/>
</dbReference>
<keyword evidence="3" id="KW-1185">Reference proteome</keyword>
<proteinExistence type="predicted"/>
<sequence length="60" mass="6440">MCLYGTPGDSREVARTPTKLGLRRRTEERSGGGGKRRYDGIGVLRSLGCQGEKGNGSKIT</sequence>
<dbReference type="Proteomes" id="UP000008021">
    <property type="component" value="Chromosome 3"/>
</dbReference>
<evidence type="ECO:0000313" key="3">
    <source>
        <dbReference type="Proteomes" id="UP000008021"/>
    </source>
</evidence>
<protein>
    <submittedName>
        <fullName evidence="2">Uncharacterized protein</fullName>
    </submittedName>
</protein>
<name>A0A0E0D2R4_9ORYZ</name>
<dbReference type="Gramene" id="OMERI03G20930.1">
    <property type="protein sequence ID" value="OMERI03G20930.1"/>
    <property type="gene ID" value="OMERI03G20930"/>
</dbReference>
<evidence type="ECO:0000256" key="1">
    <source>
        <dbReference type="SAM" id="MobiDB-lite"/>
    </source>
</evidence>
<organism evidence="2">
    <name type="scientific">Oryza meridionalis</name>
    <dbReference type="NCBI Taxonomy" id="40149"/>
    <lineage>
        <taxon>Eukaryota</taxon>
        <taxon>Viridiplantae</taxon>
        <taxon>Streptophyta</taxon>
        <taxon>Embryophyta</taxon>
        <taxon>Tracheophyta</taxon>
        <taxon>Spermatophyta</taxon>
        <taxon>Magnoliopsida</taxon>
        <taxon>Liliopsida</taxon>
        <taxon>Poales</taxon>
        <taxon>Poaceae</taxon>
        <taxon>BOP clade</taxon>
        <taxon>Oryzoideae</taxon>
        <taxon>Oryzeae</taxon>
        <taxon>Oryzinae</taxon>
        <taxon>Oryza</taxon>
    </lineage>
</organism>
<evidence type="ECO:0000313" key="2">
    <source>
        <dbReference type="EnsemblPlants" id="OMERI03G20930.1"/>
    </source>
</evidence>
<reference evidence="2" key="1">
    <citation type="submission" date="2015-04" db="UniProtKB">
        <authorList>
            <consortium name="EnsemblPlants"/>
        </authorList>
    </citation>
    <scope>IDENTIFICATION</scope>
</reference>
<feature type="region of interest" description="Disordered" evidence="1">
    <location>
        <begin position="1"/>
        <end position="39"/>
    </location>
</feature>
<dbReference type="AlphaFoldDB" id="A0A0E0D2R4"/>
<reference evidence="2" key="2">
    <citation type="submission" date="2018-05" db="EMBL/GenBank/DDBJ databases">
        <title>OmerRS3 (Oryza meridionalis Reference Sequence Version 3).</title>
        <authorList>
            <person name="Zhang J."/>
            <person name="Kudrna D."/>
            <person name="Lee S."/>
            <person name="Talag J."/>
            <person name="Welchert J."/>
            <person name="Wing R.A."/>
        </authorList>
    </citation>
    <scope>NUCLEOTIDE SEQUENCE [LARGE SCALE GENOMIC DNA]</scope>
    <source>
        <strain evidence="2">cv. OR44</strain>
    </source>
</reference>
<accession>A0A0E0D2R4</accession>